<dbReference type="InterPro" id="IPR036259">
    <property type="entry name" value="MFS_trans_sf"/>
</dbReference>
<reference evidence="2 3" key="1">
    <citation type="submission" date="2019-10" db="EMBL/GenBank/DDBJ databases">
        <authorList>
            <person name="Palmer J.M."/>
        </authorList>
    </citation>
    <scope>NUCLEOTIDE SEQUENCE [LARGE SCALE GENOMIC DNA]</scope>
    <source>
        <strain evidence="2 3">TWF696</strain>
    </source>
</reference>
<keyword evidence="1" id="KW-0812">Transmembrane</keyword>
<dbReference type="AlphaFoldDB" id="A0AAV9U1M9"/>
<proteinExistence type="predicted"/>
<protein>
    <submittedName>
        <fullName evidence="2">Uncharacterized protein</fullName>
    </submittedName>
</protein>
<evidence type="ECO:0000313" key="2">
    <source>
        <dbReference type="EMBL" id="KAK6334069.1"/>
    </source>
</evidence>
<sequence length="129" mass="13324">MVLLRLVTNNSIQHKILLCVLLSLIGICIAIALPPLDAEVFRAVEAKEQEVPGIFGKGGAVALAFGLIGMGFAAGSLVGPVLAGFIRLRAGWGAMGWALGLITGVSSLPTLLFMGGWILSSDQEPSLPA</sequence>
<evidence type="ECO:0000313" key="3">
    <source>
        <dbReference type="Proteomes" id="UP001375240"/>
    </source>
</evidence>
<keyword evidence="1" id="KW-1133">Transmembrane helix</keyword>
<feature type="transmembrane region" description="Helical" evidence="1">
    <location>
        <begin position="60"/>
        <end position="85"/>
    </location>
</feature>
<feature type="transmembrane region" description="Helical" evidence="1">
    <location>
        <begin position="97"/>
        <end position="119"/>
    </location>
</feature>
<dbReference type="Gene3D" id="1.20.1250.20">
    <property type="entry name" value="MFS general substrate transporter like domains"/>
    <property type="match status" value="1"/>
</dbReference>
<keyword evidence="3" id="KW-1185">Reference proteome</keyword>
<evidence type="ECO:0000256" key="1">
    <source>
        <dbReference type="SAM" id="Phobius"/>
    </source>
</evidence>
<name>A0AAV9U1M9_9PEZI</name>
<dbReference type="Proteomes" id="UP001375240">
    <property type="component" value="Unassembled WGS sequence"/>
</dbReference>
<dbReference type="EMBL" id="JAVHNQ010000013">
    <property type="protein sequence ID" value="KAK6334069.1"/>
    <property type="molecule type" value="Genomic_DNA"/>
</dbReference>
<accession>A0AAV9U1M9</accession>
<organism evidence="2 3">
    <name type="scientific">Orbilia brochopaga</name>
    <dbReference type="NCBI Taxonomy" id="3140254"/>
    <lineage>
        <taxon>Eukaryota</taxon>
        <taxon>Fungi</taxon>
        <taxon>Dikarya</taxon>
        <taxon>Ascomycota</taxon>
        <taxon>Pezizomycotina</taxon>
        <taxon>Orbiliomycetes</taxon>
        <taxon>Orbiliales</taxon>
        <taxon>Orbiliaceae</taxon>
        <taxon>Orbilia</taxon>
    </lineage>
</organism>
<gene>
    <name evidence="2" type="ORF">TWF696_002571</name>
</gene>
<keyword evidence="1" id="KW-0472">Membrane</keyword>
<feature type="transmembrane region" description="Helical" evidence="1">
    <location>
        <begin position="12"/>
        <end position="33"/>
    </location>
</feature>
<comment type="caution">
    <text evidence="2">The sequence shown here is derived from an EMBL/GenBank/DDBJ whole genome shotgun (WGS) entry which is preliminary data.</text>
</comment>
<dbReference type="SUPFAM" id="SSF103473">
    <property type="entry name" value="MFS general substrate transporter"/>
    <property type="match status" value="1"/>
</dbReference>